<evidence type="ECO:0000313" key="5">
    <source>
        <dbReference type="Proteomes" id="UP000001351"/>
    </source>
</evidence>
<reference evidence="4 6" key="1">
    <citation type="submission" date="2006-04" db="EMBL/GenBank/DDBJ databases">
        <authorList>
            <person name="Nierman W.C."/>
        </authorList>
    </citation>
    <scope>NUCLEOTIDE SEQUENCE [LARGE SCALE GENOMIC DNA]</scope>
    <source>
        <strain evidence="4 6">DW4/3-1</strain>
    </source>
</reference>
<evidence type="ECO:0000256" key="1">
    <source>
        <dbReference type="SAM" id="SignalP"/>
    </source>
</evidence>
<gene>
    <name evidence="3" type="ordered locus">STAUR_3232</name>
    <name evidence="4" type="ORF">STIAU_4582</name>
</gene>
<dbReference type="RefSeq" id="WP_002616816.1">
    <property type="nucleotide sequence ID" value="NC_014623.1"/>
</dbReference>
<keyword evidence="1" id="KW-0732">Signal</keyword>
<dbReference type="Gene3D" id="3.40.50.720">
    <property type="entry name" value="NAD(P)-binding Rossmann-like Domain"/>
    <property type="match status" value="1"/>
</dbReference>
<dbReference type="STRING" id="378806.STAUR_3232"/>
<accession>Q08US7</accession>
<dbReference type="Proteomes" id="UP000032702">
    <property type="component" value="Unassembled WGS sequence"/>
</dbReference>
<proteinExistence type="predicted"/>
<dbReference type="OrthoDB" id="9802815at2"/>
<feature type="chain" id="PRO_5010840116" evidence="1">
    <location>
        <begin position="19"/>
        <end position="367"/>
    </location>
</feature>
<dbReference type="Proteomes" id="UP000001351">
    <property type="component" value="Chromosome"/>
</dbReference>
<dbReference type="KEGG" id="sur:STAUR_3232"/>
<evidence type="ECO:0000313" key="6">
    <source>
        <dbReference type="Proteomes" id="UP000032702"/>
    </source>
</evidence>
<evidence type="ECO:0000259" key="2">
    <source>
        <dbReference type="Pfam" id="PF07993"/>
    </source>
</evidence>
<dbReference type="InterPro" id="IPR036291">
    <property type="entry name" value="NAD(P)-bd_dom_sf"/>
</dbReference>
<reference evidence="3 5" key="2">
    <citation type="journal article" date="2011" name="Mol. Biol. Evol.">
        <title>Comparative genomic analysis of fruiting body formation in Myxococcales.</title>
        <authorList>
            <person name="Huntley S."/>
            <person name="Hamann N."/>
            <person name="Wegener-Feldbrugge S."/>
            <person name="Treuner-Lange A."/>
            <person name="Kube M."/>
            <person name="Reinhardt R."/>
            <person name="Klages S."/>
            <person name="Muller R."/>
            <person name="Ronning C.M."/>
            <person name="Nierman W.C."/>
            <person name="Sogaard-Andersen L."/>
        </authorList>
    </citation>
    <scope>NUCLEOTIDE SEQUENCE [LARGE SCALE GENOMIC DNA]</scope>
    <source>
        <strain evidence="3 5">DW4/3-1</strain>
    </source>
</reference>
<sequence length="367" mass="40099">MNKILITGATGFVGSALAANLLAEDTRVVALSRTDPGGQRTRAAVEKAASGFGLTLSPMQWSRLSIVEVDFRALDQTLQPHVFEGVTAVWNVAAEMTYSLKKVIDSVDQNVVASSMLYKLASQHASSCQRFYHVSTAYTVGFGNNDAREEINFTPKLINSYQLSKWMAELALIHSQKERGLPLAIFRPSVVIGHEQTGWSSGASFGMFLMAAAVLYGKQAGSAQLRLHLDADTRPNLVCIDTVIRRAMALMKAESPARQPTEIFNCIGDECVTMADVVEQLQTMIGVQVTLGPPVTETDAQLNAVFERNKQFANGRWVFNSERLQQTLGEEYGPVTMTQDIIGRSVLHYVAHKVAEAKAEERSNAAA</sequence>
<dbReference type="EMBL" id="CP002271">
    <property type="protein sequence ID" value="ADO71024.1"/>
    <property type="molecule type" value="Genomic_DNA"/>
</dbReference>
<dbReference type="eggNOG" id="COG0451">
    <property type="taxonomic scope" value="Bacteria"/>
</dbReference>
<dbReference type="EMBL" id="AAMD01000125">
    <property type="protein sequence ID" value="EAU64242.1"/>
    <property type="molecule type" value="Genomic_DNA"/>
</dbReference>
<organism evidence="4 6">
    <name type="scientific">Stigmatella aurantiaca (strain DW4/3-1)</name>
    <dbReference type="NCBI Taxonomy" id="378806"/>
    <lineage>
        <taxon>Bacteria</taxon>
        <taxon>Pseudomonadati</taxon>
        <taxon>Myxococcota</taxon>
        <taxon>Myxococcia</taxon>
        <taxon>Myxococcales</taxon>
        <taxon>Cystobacterineae</taxon>
        <taxon>Archangiaceae</taxon>
        <taxon>Stigmatella</taxon>
    </lineage>
</organism>
<feature type="domain" description="Thioester reductase (TE)" evidence="2">
    <location>
        <begin position="6"/>
        <end position="221"/>
    </location>
</feature>
<name>Q08US7_STIAD</name>
<evidence type="ECO:0000313" key="3">
    <source>
        <dbReference type="EMBL" id="ADO71024.1"/>
    </source>
</evidence>
<dbReference type="PANTHER" id="PTHR43000">
    <property type="entry name" value="DTDP-D-GLUCOSE 4,6-DEHYDRATASE-RELATED"/>
    <property type="match status" value="1"/>
</dbReference>
<dbReference type="Pfam" id="PF07993">
    <property type="entry name" value="NAD_binding_4"/>
    <property type="match status" value="1"/>
</dbReference>
<keyword evidence="5" id="KW-1185">Reference proteome</keyword>
<evidence type="ECO:0000313" key="4">
    <source>
        <dbReference type="EMBL" id="EAU64242.1"/>
    </source>
</evidence>
<protein>
    <submittedName>
        <fullName evidence="3 4">NAD dependent epimerase/dehydratase family</fullName>
    </submittedName>
</protein>
<feature type="signal peptide" evidence="1">
    <location>
        <begin position="1"/>
        <end position="18"/>
    </location>
</feature>
<dbReference type="InterPro" id="IPR013120">
    <property type="entry name" value="FAR_NAD-bd"/>
</dbReference>
<dbReference type="HOGENOM" id="CLU_042504_1_0_7"/>
<dbReference type="AlphaFoldDB" id="Q08US7"/>
<dbReference type="SUPFAM" id="SSF51735">
    <property type="entry name" value="NAD(P)-binding Rossmann-fold domains"/>
    <property type="match status" value="1"/>
</dbReference>